<dbReference type="PANTHER" id="PTHR32507:SF8">
    <property type="entry name" value="CNH1P"/>
    <property type="match status" value="1"/>
</dbReference>
<dbReference type="Gene3D" id="1.20.1530.20">
    <property type="match status" value="1"/>
</dbReference>
<evidence type="ECO:0000256" key="9">
    <source>
        <dbReference type="SAM" id="Phobius"/>
    </source>
</evidence>
<gene>
    <name evidence="11" type="ORF">PQG83_00695</name>
</gene>
<evidence type="ECO:0000256" key="4">
    <source>
        <dbReference type="ARBA" id="ARBA00022475"/>
    </source>
</evidence>
<dbReference type="AlphaFoldDB" id="A0AA96K368"/>
<name>A0AA96K368_9BACT</name>
<dbReference type="InterPro" id="IPR006153">
    <property type="entry name" value="Cation/H_exchanger_TM"/>
</dbReference>
<comment type="subcellular location">
    <subcellularLocation>
        <location evidence="1">Cell membrane</location>
        <topology evidence="1">Multi-pass membrane protein</topology>
    </subcellularLocation>
</comment>
<keyword evidence="3" id="KW-0050">Antiport</keyword>
<feature type="transmembrane region" description="Helical" evidence="9">
    <location>
        <begin position="228"/>
        <end position="261"/>
    </location>
</feature>
<evidence type="ECO:0000313" key="11">
    <source>
        <dbReference type="EMBL" id="WNM62294.1"/>
    </source>
</evidence>
<evidence type="ECO:0000256" key="5">
    <source>
        <dbReference type="ARBA" id="ARBA00022692"/>
    </source>
</evidence>
<keyword evidence="5 9" id="KW-0812">Transmembrane</keyword>
<keyword evidence="6 9" id="KW-1133">Transmembrane helix</keyword>
<dbReference type="KEGG" id="nneo:PQG83_00695"/>
<feature type="transmembrane region" description="Helical" evidence="9">
    <location>
        <begin position="156"/>
        <end position="174"/>
    </location>
</feature>
<evidence type="ECO:0000256" key="1">
    <source>
        <dbReference type="ARBA" id="ARBA00004651"/>
    </source>
</evidence>
<dbReference type="GO" id="GO:0005886">
    <property type="term" value="C:plasma membrane"/>
    <property type="evidence" value="ECO:0007669"/>
    <property type="project" value="UniProtKB-SubCell"/>
</dbReference>
<evidence type="ECO:0000256" key="2">
    <source>
        <dbReference type="ARBA" id="ARBA00022448"/>
    </source>
</evidence>
<keyword evidence="12" id="KW-1185">Reference proteome</keyword>
<dbReference type="Pfam" id="PF00999">
    <property type="entry name" value="Na_H_Exchanger"/>
    <property type="match status" value="1"/>
</dbReference>
<dbReference type="EMBL" id="CP116968">
    <property type="protein sequence ID" value="WNM62294.1"/>
    <property type="molecule type" value="Genomic_DNA"/>
</dbReference>
<feature type="transmembrane region" description="Helical" evidence="9">
    <location>
        <begin position="29"/>
        <end position="48"/>
    </location>
</feature>
<evidence type="ECO:0000256" key="6">
    <source>
        <dbReference type="ARBA" id="ARBA00022989"/>
    </source>
</evidence>
<proteinExistence type="predicted"/>
<evidence type="ECO:0000313" key="12">
    <source>
        <dbReference type="Proteomes" id="UP001302494"/>
    </source>
</evidence>
<evidence type="ECO:0000256" key="8">
    <source>
        <dbReference type="ARBA" id="ARBA00023136"/>
    </source>
</evidence>
<feature type="transmembrane region" description="Helical" evidence="9">
    <location>
        <begin position="337"/>
        <end position="358"/>
    </location>
</feature>
<dbReference type="InterPro" id="IPR038770">
    <property type="entry name" value="Na+/solute_symporter_sf"/>
</dbReference>
<sequence>MYQTLAILAVFILIYSSVAGGMERTPISGPIIFTAFGVLVGPVGLGLLALEVTAETIRMLAELTLALVLFTDAAAADLATLRTTWRLPVRLLLLGLPLTILVGFGVGKMFFPDMSGFEVALLATLLAPTDAALGKGVVTNQAVPKNVRQSLSVESGLNDGICVPILLVFLALAIEQHGDKSTGSLVFSFLVKEIGIGVVVGLVLTGGAVSLLRFCHRRQWISDIWIQLPVISLAIGCFAMAQLFGGSGFIAAFVGGLLFGVRLKEYRKELLRAVEGEGETFALLTWVIFGTAVVGKAFQYFSWPILLYAVLSLTLIRMVPVFVSLTGLGVSLEGRLFMGWFGPRGLASIVFGVIVLNAHLPNSRVIAHVVVWTVILSILLHGVTANIWARGYGQRWQLAQGGKSGES</sequence>
<feature type="transmembrane region" description="Helical" evidence="9">
    <location>
        <begin position="305"/>
        <end position="325"/>
    </location>
</feature>
<feature type="transmembrane region" description="Helical" evidence="9">
    <location>
        <begin position="91"/>
        <end position="111"/>
    </location>
</feature>
<evidence type="ECO:0000259" key="10">
    <source>
        <dbReference type="Pfam" id="PF00999"/>
    </source>
</evidence>
<keyword evidence="7" id="KW-0406">Ion transport</keyword>
<keyword evidence="8 9" id="KW-0472">Membrane</keyword>
<dbReference type="Proteomes" id="UP001302494">
    <property type="component" value="Chromosome"/>
</dbReference>
<feature type="transmembrane region" description="Helical" evidence="9">
    <location>
        <begin position="365"/>
        <end position="389"/>
    </location>
</feature>
<keyword evidence="4" id="KW-1003">Cell membrane</keyword>
<evidence type="ECO:0000256" key="3">
    <source>
        <dbReference type="ARBA" id="ARBA00022449"/>
    </source>
</evidence>
<feature type="transmembrane region" description="Helical" evidence="9">
    <location>
        <begin position="281"/>
        <end position="298"/>
    </location>
</feature>
<dbReference type="PANTHER" id="PTHR32507">
    <property type="entry name" value="NA(+)/H(+) ANTIPORTER 1"/>
    <property type="match status" value="1"/>
</dbReference>
<feature type="transmembrane region" description="Helical" evidence="9">
    <location>
        <begin position="194"/>
        <end position="216"/>
    </location>
</feature>
<reference evidence="11 12" key="1">
    <citation type="submission" date="2023-01" db="EMBL/GenBank/DDBJ databases">
        <title>Cultivation and genomic characterization of new, ubiquitous marine nitrite-oxidizing bacteria from the Nitrospirales.</title>
        <authorList>
            <person name="Mueller A.J."/>
            <person name="Daebeler A."/>
            <person name="Herbold C.W."/>
            <person name="Kirkegaard R.H."/>
            <person name="Daims H."/>
        </authorList>
    </citation>
    <scope>NUCLEOTIDE SEQUENCE [LARGE SCALE GENOMIC DNA]</scope>
    <source>
        <strain evidence="11 12">DK</strain>
    </source>
</reference>
<feature type="domain" description="Cation/H+ exchanger transmembrane" evidence="10">
    <location>
        <begin position="19"/>
        <end position="388"/>
    </location>
</feature>
<organism evidence="11 12">
    <name type="scientific">Candidatus Nitrospira neomarina</name>
    <dbReference type="NCBI Taxonomy" id="3020899"/>
    <lineage>
        <taxon>Bacteria</taxon>
        <taxon>Pseudomonadati</taxon>
        <taxon>Nitrospirota</taxon>
        <taxon>Nitrospiria</taxon>
        <taxon>Nitrospirales</taxon>
        <taxon>Nitrospiraceae</taxon>
        <taxon>Nitrospira</taxon>
    </lineage>
</organism>
<accession>A0AA96K368</accession>
<dbReference type="GO" id="GO:1902600">
    <property type="term" value="P:proton transmembrane transport"/>
    <property type="evidence" value="ECO:0007669"/>
    <property type="project" value="InterPro"/>
</dbReference>
<dbReference type="RefSeq" id="WP_312745577.1">
    <property type="nucleotide sequence ID" value="NZ_CP116968.1"/>
</dbReference>
<protein>
    <submittedName>
        <fullName evidence="11">Cation:proton antiporter</fullName>
    </submittedName>
</protein>
<keyword evidence="2" id="KW-0813">Transport</keyword>
<evidence type="ECO:0000256" key="7">
    <source>
        <dbReference type="ARBA" id="ARBA00023065"/>
    </source>
</evidence>
<dbReference type="GO" id="GO:0015297">
    <property type="term" value="F:antiporter activity"/>
    <property type="evidence" value="ECO:0007669"/>
    <property type="project" value="UniProtKB-KW"/>
</dbReference>